<keyword evidence="2" id="KW-0090">Biological rhythms</keyword>
<dbReference type="InterPro" id="IPR010562">
    <property type="entry name" value="Haemolymph_juvenile_hormone-bd"/>
</dbReference>
<dbReference type="GO" id="GO:0007623">
    <property type="term" value="P:circadian rhythm"/>
    <property type="evidence" value="ECO:0007669"/>
    <property type="project" value="UniProtKB-ARBA"/>
</dbReference>
<reference evidence="5 6" key="1">
    <citation type="journal article" date="2015" name="Nat. Commun.">
        <title>Lucilia cuprina genome unlocks parasitic fly biology to underpin future interventions.</title>
        <authorList>
            <person name="Anstead C.A."/>
            <person name="Korhonen P.K."/>
            <person name="Young N.D."/>
            <person name="Hall R.S."/>
            <person name="Jex A.R."/>
            <person name="Murali S.C."/>
            <person name="Hughes D.S."/>
            <person name="Lee S.F."/>
            <person name="Perry T."/>
            <person name="Stroehlein A.J."/>
            <person name="Ansell B.R."/>
            <person name="Breugelmans B."/>
            <person name="Hofmann A."/>
            <person name="Qu J."/>
            <person name="Dugan S."/>
            <person name="Lee S.L."/>
            <person name="Chao H."/>
            <person name="Dinh H."/>
            <person name="Han Y."/>
            <person name="Doddapaneni H.V."/>
            <person name="Worley K.C."/>
            <person name="Muzny D.M."/>
            <person name="Ioannidis P."/>
            <person name="Waterhouse R.M."/>
            <person name="Zdobnov E.M."/>
            <person name="James P.J."/>
            <person name="Bagnall N.H."/>
            <person name="Kotze A.C."/>
            <person name="Gibbs R.A."/>
            <person name="Richards S."/>
            <person name="Batterham P."/>
            <person name="Gasser R.B."/>
        </authorList>
    </citation>
    <scope>NUCLEOTIDE SEQUENCE [LARGE SCALE GENOMIC DNA]</scope>
    <source>
        <strain evidence="5 6">LS</strain>
        <tissue evidence="5">Full body</tissue>
    </source>
</reference>
<evidence type="ECO:0000313" key="5">
    <source>
        <dbReference type="EMBL" id="KNC24460.1"/>
    </source>
</evidence>
<evidence type="ECO:0000313" key="6">
    <source>
        <dbReference type="Proteomes" id="UP000037069"/>
    </source>
</evidence>
<name>A0A0L0BWR2_LUCCU</name>
<dbReference type="Pfam" id="PF06585">
    <property type="entry name" value="JHBP"/>
    <property type="match status" value="1"/>
</dbReference>
<feature type="signal peptide" evidence="4">
    <location>
        <begin position="1"/>
        <end position="27"/>
    </location>
</feature>
<evidence type="ECO:0008006" key="7">
    <source>
        <dbReference type="Google" id="ProtNLM"/>
    </source>
</evidence>
<dbReference type="PANTHER" id="PTHR11008:SF14">
    <property type="entry name" value="CIRCADIAN CLOCK-CONTROLLED PROTEIN-LIKE PROTEIN"/>
    <property type="match status" value="1"/>
</dbReference>
<comment type="similarity">
    <text evidence="3">Belongs to the TO family.</text>
</comment>
<dbReference type="FunFam" id="3.15.10.30:FF:000001">
    <property type="entry name" value="Takeout-like protein 1"/>
    <property type="match status" value="1"/>
</dbReference>
<dbReference type="OrthoDB" id="8185598at2759"/>
<keyword evidence="6" id="KW-1185">Reference proteome</keyword>
<gene>
    <name evidence="5" type="ORF">FF38_10546</name>
</gene>
<dbReference type="EMBL" id="JRES01001227">
    <property type="protein sequence ID" value="KNC24460.1"/>
    <property type="molecule type" value="Genomic_DNA"/>
</dbReference>
<dbReference type="OMA" id="MPEYIQV"/>
<evidence type="ECO:0000256" key="3">
    <source>
        <dbReference type="ARBA" id="ARBA00060902"/>
    </source>
</evidence>
<dbReference type="InterPro" id="IPR038606">
    <property type="entry name" value="To_sf"/>
</dbReference>
<dbReference type="Proteomes" id="UP000037069">
    <property type="component" value="Unassembled WGS sequence"/>
</dbReference>
<keyword evidence="1 4" id="KW-0732">Signal</keyword>
<comment type="caution">
    <text evidence="5">The sequence shown here is derived from an EMBL/GenBank/DDBJ whole genome shotgun (WGS) entry which is preliminary data.</text>
</comment>
<dbReference type="GO" id="GO:0005615">
    <property type="term" value="C:extracellular space"/>
    <property type="evidence" value="ECO:0007669"/>
    <property type="project" value="TreeGrafter"/>
</dbReference>
<protein>
    <recommendedName>
        <fullName evidence="7">Protein takeout</fullName>
    </recommendedName>
</protein>
<dbReference type="SMART" id="SM00700">
    <property type="entry name" value="JHBP"/>
    <property type="match status" value="1"/>
</dbReference>
<feature type="chain" id="PRO_5005535388" description="Protein takeout" evidence="4">
    <location>
        <begin position="28"/>
        <end position="254"/>
    </location>
</feature>
<sequence>KLTKNRLIKMKVLVTALSILLIAGTQAVPLPDYIKVCSRNDPKLNECVKNTVHNMRPYLKDGIKELNVPAMEPLYIGDLNILEGGSAGINVKAIDLNIYGASNFEIKKLKASNNGMRFDFELNLPRLQGEGQYDINGQILALPLRGNGPFTGNFTNFYAFVKIIFDAKKVNDDEFLTISALDVKIRTGKGRIRLENLFNGDKTLGDVVNDTINQNFEVFTNELIGPIERALEKKFIAIARKILENFTHDELFPV</sequence>
<dbReference type="Gene3D" id="3.15.10.30">
    <property type="entry name" value="Haemolymph juvenile hormone binding protein"/>
    <property type="match status" value="1"/>
</dbReference>
<evidence type="ECO:0000256" key="1">
    <source>
        <dbReference type="ARBA" id="ARBA00022729"/>
    </source>
</evidence>
<feature type="non-terminal residue" evidence="5">
    <location>
        <position position="1"/>
    </location>
</feature>
<evidence type="ECO:0000256" key="4">
    <source>
        <dbReference type="SAM" id="SignalP"/>
    </source>
</evidence>
<dbReference type="AlphaFoldDB" id="A0A0L0BWR2"/>
<evidence type="ECO:0000256" key="2">
    <source>
        <dbReference type="ARBA" id="ARBA00023108"/>
    </source>
</evidence>
<dbReference type="STRING" id="7375.A0A0L0BWR2"/>
<organism evidence="5 6">
    <name type="scientific">Lucilia cuprina</name>
    <name type="common">Green bottle fly</name>
    <name type="synonym">Australian sheep blowfly</name>
    <dbReference type="NCBI Taxonomy" id="7375"/>
    <lineage>
        <taxon>Eukaryota</taxon>
        <taxon>Metazoa</taxon>
        <taxon>Ecdysozoa</taxon>
        <taxon>Arthropoda</taxon>
        <taxon>Hexapoda</taxon>
        <taxon>Insecta</taxon>
        <taxon>Pterygota</taxon>
        <taxon>Neoptera</taxon>
        <taxon>Endopterygota</taxon>
        <taxon>Diptera</taxon>
        <taxon>Brachycera</taxon>
        <taxon>Muscomorpha</taxon>
        <taxon>Oestroidea</taxon>
        <taxon>Calliphoridae</taxon>
        <taxon>Luciliinae</taxon>
        <taxon>Lucilia</taxon>
    </lineage>
</organism>
<dbReference type="PANTHER" id="PTHR11008">
    <property type="entry name" value="PROTEIN TAKEOUT-LIKE PROTEIN"/>
    <property type="match status" value="1"/>
</dbReference>
<proteinExistence type="inferred from homology"/>
<accession>A0A0L0BWR2</accession>